<evidence type="ECO:0000256" key="2">
    <source>
        <dbReference type="ARBA" id="ARBA00007452"/>
    </source>
</evidence>
<sequence>MPLYRDEGLVLRMTKLGEADGIVTVLTSGHGKVRAVAKGVRRIKSRFGGRLEPFMRVDLLIATGRSLDVISQAATVSAYADPLIADYDRYLAANVIGETADKLFSTLDEPSVPQYRLVVGAISALARHLHDVRDVTDSYLLRSLALAGWRPRLESCVVCGRPATGEDERWFLSVPAGGVMCEGDHTPESRGIDMSRIIRLRSLLSGDWRALEDPTAGAATDRAVIVDRLIEEWAEYYLERPIRSARLLD</sequence>
<evidence type="ECO:0000256" key="6">
    <source>
        <dbReference type="ARBA" id="ARBA00023204"/>
    </source>
</evidence>
<dbReference type="Gene3D" id="2.40.50.140">
    <property type="entry name" value="Nucleic acid-binding proteins"/>
    <property type="match status" value="1"/>
</dbReference>
<dbReference type="AlphaFoldDB" id="A0A2N5JBN4"/>
<dbReference type="PANTHER" id="PTHR33991:SF1">
    <property type="entry name" value="DNA REPAIR PROTEIN RECO"/>
    <property type="match status" value="1"/>
</dbReference>
<dbReference type="HAMAP" id="MF_00201">
    <property type="entry name" value="RecO"/>
    <property type="match status" value="1"/>
</dbReference>
<dbReference type="SUPFAM" id="SSF57863">
    <property type="entry name" value="ArfGap/RecO-like zinc finger"/>
    <property type="match status" value="1"/>
</dbReference>
<dbReference type="EMBL" id="NMWU01000008">
    <property type="protein sequence ID" value="PLS31619.1"/>
    <property type="molecule type" value="Genomic_DNA"/>
</dbReference>
<evidence type="ECO:0000256" key="8">
    <source>
        <dbReference type="HAMAP-Rule" id="MF_00201"/>
    </source>
</evidence>
<evidence type="ECO:0000259" key="9">
    <source>
        <dbReference type="Pfam" id="PF11967"/>
    </source>
</evidence>
<dbReference type="GO" id="GO:0043590">
    <property type="term" value="C:bacterial nucleoid"/>
    <property type="evidence" value="ECO:0007669"/>
    <property type="project" value="TreeGrafter"/>
</dbReference>
<keyword evidence="6 8" id="KW-0234">DNA repair</keyword>
<keyword evidence="4 8" id="KW-0227">DNA damage</keyword>
<evidence type="ECO:0000256" key="7">
    <source>
        <dbReference type="ARBA" id="ARBA00033409"/>
    </source>
</evidence>
<evidence type="ECO:0000256" key="4">
    <source>
        <dbReference type="ARBA" id="ARBA00022763"/>
    </source>
</evidence>
<dbReference type="OrthoDB" id="9812244at2"/>
<evidence type="ECO:0000256" key="1">
    <source>
        <dbReference type="ARBA" id="ARBA00003065"/>
    </source>
</evidence>
<dbReference type="GO" id="GO:0006302">
    <property type="term" value="P:double-strand break repair"/>
    <property type="evidence" value="ECO:0007669"/>
    <property type="project" value="TreeGrafter"/>
</dbReference>
<dbReference type="NCBIfam" id="TIGR00613">
    <property type="entry name" value="reco"/>
    <property type="match status" value="1"/>
</dbReference>
<protein>
    <recommendedName>
        <fullName evidence="3 8">DNA repair protein RecO</fullName>
    </recommendedName>
    <alternativeName>
        <fullName evidence="7 8">Recombination protein O</fullName>
    </alternativeName>
</protein>
<dbReference type="InterPro" id="IPR042242">
    <property type="entry name" value="RecO_C"/>
</dbReference>
<dbReference type="InterPro" id="IPR022572">
    <property type="entry name" value="DNA_rep/recomb_RecO_N"/>
</dbReference>
<dbReference type="Pfam" id="PF02565">
    <property type="entry name" value="RecO_C"/>
    <property type="match status" value="1"/>
</dbReference>
<evidence type="ECO:0000313" key="11">
    <source>
        <dbReference type="Proteomes" id="UP000235050"/>
    </source>
</evidence>
<dbReference type="Proteomes" id="UP000235050">
    <property type="component" value="Unassembled WGS sequence"/>
</dbReference>
<gene>
    <name evidence="8" type="primary">recO</name>
    <name evidence="10" type="ORF">Uis1B_0611</name>
</gene>
<dbReference type="GO" id="GO:0006310">
    <property type="term" value="P:DNA recombination"/>
    <property type="evidence" value="ECO:0007669"/>
    <property type="project" value="UniProtKB-UniRule"/>
</dbReference>
<name>A0A2N5JBN4_9BIFI</name>
<dbReference type="Gene3D" id="1.20.1440.120">
    <property type="entry name" value="Recombination protein O, C-terminal domain"/>
    <property type="match status" value="1"/>
</dbReference>
<comment type="function">
    <text evidence="1 8">Involved in DNA repair and RecF pathway recombination.</text>
</comment>
<evidence type="ECO:0000313" key="10">
    <source>
        <dbReference type="EMBL" id="PLS31619.1"/>
    </source>
</evidence>
<keyword evidence="11" id="KW-1185">Reference proteome</keyword>
<proteinExistence type="inferred from homology"/>
<dbReference type="RefSeq" id="WP_101615474.1">
    <property type="nucleotide sequence ID" value="NZ_NMWU01000008.1"/>
</dbReference>
<feature type="domain" description="DNA replication/recombination mediator RecO N-terminal" evidence="9">
    <location>
        <begin position="1"/>
        <end position="78"/>
    </location>
</feature>
<keyword evidence="5 8" id="KW-0233">DNA recombination</keyword>
<dbReference type="SUPFAM" id="SSF50249">
    <property type="entry name" value="Nucleic acid-binding proteins"/>
    <property type="match status" value="1"/>
</dbReference>
<reference evidence="10 11" key="1">
    <citation type="submission" date="2017-07" db="EMBL/GenBank/DDBJ databases">
        <title>Bifidobacterium novel species.</title>
        <authorList>
            <person name="Lugli G.A."/>
            <person name="Milani C."/>
            <person name="Duranti S."/>
            <person name="Mangifesta M."/>
        </authorList>
    </citation>
    <scope>NUCLEOTIDE SEQUENCE [LARGE SCALE GENOMIC DNA]</scope>
    <source>
        <strain evidence="11">Uis1B</strain>
    </source>
</reference>
<dbReference type="InterPro" id="IPR012340">
    <property type="entry name" value="NA-bd_OB-fold"/>
</dbReference>
<accession>A0A2N5JBN4</accession>
<organism evidence="10 11">
    <name type="scientific">Bifidobacterium margollesii</name>
    <dbReference type="NCBI Taxonomy" id="2020964"/>
    <lineage>
        <taxon>Bacteria</taxon>
        <taxon>Bacillati</taxon>
        <taxon>Actinomycetota</taxon>
        <taxon>Actinomycetes</taxon>
        <taxon>Bifidobacteriales</taxon>
        <taxon>Bifidobacteriaceae</taxon>
        <taxon>Bifidobacterium</taxon>
    </lineage>
</organism>
<evidence type="ECO:0000256" key="3">
    <source>
        <dbReference type="ARBA" id="ARBA00021310"/>
    </source>
</evidence>
<dbReference type="InterPro" id="IPR037278">
    <property type="entry name" value="ARFGAP/RecO"/>
</dbReference>
<evidence type="ECO:0000256" key="5">
    <source>
        <dbReference type="ARBA" id="ARBA00023172"/>
    </source>
</evidence>
<comment type="similarity">
    <text evidence="2 8">Belongs to the RecO family.</text>
</comment>
<dbReference type="InterPro" id="IPR003717">
    <property type="entry name" value="RecO"/>
</dbReference>
<dbReference type="Pfam" id="PF11967">
    <property type="entry name" value="RecO_N"/>
    <property type="match status" value="1"/>
</dbReference>
<dbReference type="PANTHER" id="PTHR33991">
    <property type="entry name" value="DNA REPAIR PROTEIN RECO"/>
    <property type="match status" value="1"/>
</dbReference>
<comment type="caution">
    <text evidence="10">The sequence shown here is derived from an EMBL/GenBank/DDBJ whole genome shotgun (WGS) entry which is preliminary data.</text>
</comment>